<keyword evidence="1" id="KW-0238">DNA-binding</keyword>
<sequence>MFLKLNGAGPGLLELRSHRQRDMAPAMSEEISITEAAGNAPNWSSGAVSIMQTAELLMGRHGIEGVSMRQITRAAKMANNSAIAYHFGDRDGLLRAISNWRDGTVSEERSRMFAQMQQSGDVDCPLHVLQAITRPVLAIRNEDGTHPHAAFVSEMLRSRIGREIRQTVFGSSSIIAELIRRLKSFAPEVSQSMFEFRMRTGSLAFYDAVVERDQMAKDDPARLSINDEAFLAELDSMTLAIILRPALS</sequence>
<dbReference type="EMBL" id="JACHOA010000004">
    <property type="protein sequence ID" value="MBB4614213.1"/>
    <property type="molecule type" value="Genomic_DNA"/>
</dbReference>
<gene>
    <name evidence="3" type="ORF">GGR37_002499</name>
</gene>
<reference evidence="3 4" key="1">
    <citation type="submission" date="2020-08" db="EMBL/GenBank/DDBJ databases">
        <title>Genomic Encyclopedia of Type Strains, Phase IV (KMG-IV): sequencing the most valuable type-strain genomes for metagenomic binning, comparative biology and taxonomic classification.</title>
        <authorList>
            <person name="Goeker M."/>
        </authorList>
    </citation>
    <scope>NUCLEOTIDE SEQUENCE [LARGE SCALE GENOMIC DNA]</scope>
    <source>
        <strain evidence="3 4">DSM 17507</strain>
    </source>
</reference>
<organism evidence="3 4">
    <name type="scientific">Novosphingobium taihuense</name>
    <dbReference type="NCBI Taxonomy" id="260085"/>
    <lineage>
        <taxon>Bacteria</taxon>
        <taxon>Pseudomonadati</taxon>
        <taxon>Pseudomonadota</taxon>
        <taxon>Alphaproteobacteria</taxon>
        <taxon>Sphingomonadales</taxon>
        <taxon>Sphingomonadaceae</taxon>
        <taxon>Novosphingobium</taxon>
    </lineage>
</organism>
<dbReference type="AlphaFoldDB" id="A0A7W7ABY7"/>
<dbReference type="Pfam" id="PF00440">
    <property type="entry name" value="TetR_N"/>
    <property type="match status" value="1"/>
</dbReference>
<dbReference type="InterPro" id="IPR001647">
    <property type="entry name" value="HTH_TetR"/>
</dbReference>
<proteinExistence type="predicted"/>
<dbReference type="OrthoDB" id="2356263at2"/>
<keyword evidence="4" id="KW-1185">Reference proteome</keyword>
<dbReference type="GO" id="GO:0003677">
    <property type="term" value="F:DNA binding"/>
    <property type="evidence" value="ECO:0007669"/>
    <property type="project" value="UniProtKB-KW"/>
</dbReference>
<evidence type="ECO:0000313" key="4">
    <source>
        <dbReference type="Proteomes" id="UP000538566"/>
    </source>
</evidence>
<accession>A0A7W7ABY7</accession>
<dbReference type="RefSeq" id="WP_144903975.1">
    <property type="nucleotide sequence ID" value="NZ_JACHOA010000004.1"/>
</dbReference>
<dbReference type="Proteomes" id="UP000538566">
    <property type="component" value="Unassembled WGS sequence"/>
</dbReference>
<dbReference type="InterPro" id="IPR009057">
    <property type="entry name" value="Homeodomain-like_sf"/>
</dbReference>
<comment type="caution">
    <text evidence="3">The sequence shown here is derived from an EMBL/GenBank/DDBJ whole genome shotgun (WGS) entry which is preliminary data.</text>
</comment>
<name>A0A7W7ABY7_9SPHN</name>
<dbReference type="SUPFAM" id="SSF46689">
    <property type="entry name" value="Homeodomain-like"/>
    <property type="match status" value="1"/>
</dbReference>
<evidence type="ECO:0000313" key="3">
    <source>
        <dbReference type="EMBL" id="MBB4614213.1"/>
    </source>
</evidence>
<feature type="domain" description="HTH tetR-type" evidence="2">
    <location>
        <begin position="50"/>
        <end position="97"/>
    </location>
</feature>
<dbReference type="Gene3D" id="1.10.357.10">
    <property type="entry name" value="Tetracycline Repressor, domain 2"/>
    <property type="match status" value="1"/>
</dbReference>
<protein>
    <submittedName>
        <fullName evidence="3">AcrR family transcriptional regulator</fullName>
    </submittedName>
</protein>
<evidence type="ECO:0000256" key="1">
    <source>
        <dbReference type="ARBA" id="ARBA00023125"/>
    </source>
</evidence>
<evidence type="ECO:0000259" key="2">
    <source>
        <dbReference type="Pfam" id="PF00440"/>
    </source>
</evidence>